<keyword evidence="2" id="KW-1003">Cell membrane</keyword>
<evidence type="ECO:0000259" key="8">
    <source>
        <dbReference type="PROSITE" id="PS50192"/>
    </source>
</evidence>
<keyword evidence="6" id="KW-0812">Transmembrane</keyword>
<proteinExistence type="inferred from homology"/>
<dbReference type="AlphaFoldDB" id="A0A8J7FBW8"/>
<evidence type="ECO:0000313" key="10">
    <source>
        <dbReference type="EMBL" id="MBE9396861.1"/>
    </source>
</evidence>
<evidence type="ECO:0000256" key="6">
    <source>
        <dbReference type="SAM" id="Phobius"/>
    </source>
</evidence>
<dbReference type="CDD" id="cd11386">
    <property type="entry name" value="MCP_signal"/>
    <property type="match status" value="1"/>
</dbReference>
<organism evidence="10 11">
    <name type="scientific">Pontibacterium sinense</name>
    <dbReference type="NCBI Taxonomy" id="2781979"/>
    <lineage>
        <taxon>Bacteria</taxon>
        <taxon>Pseudomonadati</taxon>
        <taxon>Pseudomonadota</taxon>
        <taxon>Gammaproteobacteria</taxon>
        <taxon>Oceanospirillales</taxon>
        <taxon>Oceanospirillaceae</taxon>
        <taxon>Pontibacterium</taxon>
    </lineage>
</organism>
<feature type="domain" description="HAMP" evidence="9">
    <location>
        <begin position="206"/>
        <end position="259"/>
    </location>
</feature>
<evidence type="ECO:0000256" key="1">
    <source>
        <dbReference type="ARBA" id="ARBA00004429"/>
    </source>
</evidence>
<dbReference type="PANTHER" id="PTHR32089">
    <property type="entry name" value="METHYL-ACCEPTING CHEMOTAXIS PROTEIN MCPB"/>
    <property type="match status" value="1"/>
</dbReference>
<reference evidence="10" key="1">
    <citation type="submission" date="2020-10" db="EMBL/GenBank/DDBJ databases">
        <title>Bacterium isolated from coastal waters sediment.</title>
        <authorList>
            <person name="Chen R.-J."/>
            <person name="Lu D.-C."/>
            <person name="Zhu K.-L."/>
            <person name="Du Z.-J."/>
        </authorList>
    </citation>
    <scope>NUCLEOTIDE SEQUENCE</scope>
    <source>
        <strain evidence="10">N1Y112</strain>
    </source>
</reference>
<comment type="caution">
    <text evidence="10">The sequence shown here is derived from an EMBL/GenBank/DDBJ whole genome shotgun (WGS) entry which is preliminary data.</text>
</comment>
<dbReference type="FunFam" id="1.10.287.950:FF:000001">
    <property type="entry name" value="Methyl-accepting chemotaxis sensory transducer"/>
    <property type="match status" value="1"/>
</dbReference>
<dbReference type="SMART" id="SM00283">
    <property type="entry name" value="MA"/>
    <property type="match status" value="1"/>
</dbReference>
<dbReference type="PROSITE" id="PS50192">
    <property type="entry name" value="T_SNARE"/>
    <property type="match status" value="1"/>
</dbReference>
<dbReference type="InterPro" id="IPR004089">
    <property type="entry name" value="MCPsignal_dom"/>
</dbReference>
<feature type="domain" description="T-SNARE coiled-coil homology" evidence="8">
    <location>
        <begin position="451"/>
        <end position="513"/>
    </location>
</feature>
<dbReference type="InterPro" id="IPR000727">
    <property type="entry name" value="T_SNARE_dom"/>
</dbReference>
<dbReference type="EMBL" id="JADEYS010000005">
    <property type="protein sequence ID" value="MBE9396861.1"/>
    <property type="molecule type" value="Genomic_DNA"/>
</dbReference>
<keyword evidence="6" id="KW-1133">Transmembrane helix</keyword>
<dbReference type="GO" id="GO:0007165">
    <property type="term" value="P:signal transduction"/>
    <property type="evidence" value="ECO:0007669"/>
    <property type="project" value="UniProtKB-KW"/>
</dbReference>
<dbReference type="Pfam" id="PF00672">
    <property type="entry name" value="HAMP"/>
    <property type="match status" value="1"/>
</dbReference>
<evidence type="ECO:0000313" key="11">
    <source>
        <dbReference type="Proteomes" id="UP000640333"/>
    </source>
</evidence>
<sequence length="536" mass="57853">MKLSGSSIQTKVNLSLAAVFLLVLISSLTTIYKSESSLANNVARKTTTDTASSYFDSINILMLSGAMNNRQSLQEKILTNDDLNEARIIRGDAVNSIYGPGSADSAIIDDLDRRAMKGESIVEEINDDRGHFLTVITPMKALSSYKGTNCLLCHQVPEGTVLGAVRVTYDFANLDTQINNNVMKVAFVELALFIAGLIVISWLLRRIVLQPVNQLSKTISDIDKNADLSQRIKVTSNDEIGQMSVAFNSMLQSFHDSLNKVSSTIHKLGSSSHQINDIATMANDAVHNQQVQTSAVAAAMEQMEVATRSVEASAESTVSASELALKESSNGTSITTDAISAIEVLKQEIDGATTVIHKLDEQSQNVGTVLEVIQKIAEQTNLLALNAAIEAARAGEQGRGFAVVADEVRTLASRTRNSTEEINSIIEALQHDARDAVNVMQRAHQSAEDGVAQVQSTSNALNNIAEEVRVINDMNHQVASSVKEQTQMASSVESSVTEIAKTSEHTSQRAGKLNDVAHELGSLASELDTLVRRFKL</sequence>
<dbReference type="PANTHER" id="PTHR32089:SF120">
    <property type="entry name" value="METHYL-ACCEPTING CHEMOTAXIS PROTEIN TLPQ"/>
    <property type="match status" value="1"/>
</dbReference>
<gene>
    <name evidence="10" type="ORF">IOQ59_06240</name>
</gene>
<evidence type="ECO:0000256" key="5">
    <source>
        <dbReference type="PROSITE-ProRule" id="PRU00284"/>
    </source>
</evidence>
<comment type="subcellular location">
    <subcellularLocation>
        <location evidence="1">Cell inner membrane</location>
        <topology evidence="1">Multi-pass membrane protein</topology>
    </subcellularLocation>
</comment>
<dbReference type="PROSITE" id="PS50111">
    <property type="entry name" value="CHEMOTAXIS_TRANSDUC_2"/>
    <property type="match status" value="1"/>
</dbReference>
<dbReference type="GO" id="GO:0006935">
    <property type="term" value="P:chemotaxis"/>
    <property type="evidence" value="ECO:0007669"/>
    <property type="project" value="InterPro"/>
</dbReference>
<evidence type="ECO:0000259" key="9">
    <source>
        <dbReference type="PROSITE" id="PS50885"/>
    </source>
</evidence>
<dbReference type="InterPro" id="IPR003660">
    <property type="entry name" value="HAMP_dom"/>
</dbReference>
<dbReference type="Gene3D" id="1.10.287.950">
    <property type="entry name" value="Methyl-accepting chemotaxis protein"/>
    <property type="match status" value="1"/>
</dbReference>
<protein>
    <submittedName>
        <fullName evidence="10">HAMP domain-containing protein</fullName>
    </submittedName>
</protein>
<dbReference type="SUPFAM" id="SSF58104">
    <property type="entry name" value="Methyl-accepting chemotaxis protein (MCP) signaling domain"/>
    <property type="match status" value="1"/>
</dbReference>
<dbReference type="RefSeq" id="WP_193952417.1">
    <property type="nucleotide sequence ID" value="NZ_JADEYS010000005.1"/>
</dbReference>
<evidence type="ECO:0000256" key="2">
    <source>
        <dbReference type="ARBA" id="ARBA00022519"/>
    </source>
</evidence>
<dbReference type="Gene3D" id="3.30.450.290">
    <property type="match status" value="1"/>
</dbReference>
<dbReference type="GO" id="GO:0005886">
    <property type="term" value="C:plasma membrane"/>
    <property type="evidence" value="ECO:0007669"/>
    <property type="project" value="UniProtKB-SubCell"/>
</dbReference>
<feature type="domain" description="Methyl-accepting transducer" evidence="7">
    <location>
        <begin position="264"/>
        <end position="500"/>
    </location>
</feature>
<dbReference type="PRINTS" id="PR00260">
    <property type="entry name" value="CHEMTRNSDUCR"/>
</dbReference>
<keyword evidence="2" id="KW-0997">Cell inner membrane</keyword>
<feature type="transmembrane region" description="Helical" evidence="6">
    <location>
        <begin position="185"/>
        <end position="204"/>
    </location>
</feature>
<dbReference type="GO" id="GO:0004888">
    <property type="term" value="F:transmembrane signaling receptor activity"/>
    <property type="evidence" value="ECO:0007669"/>
    <property type="project" value="InterPro"/>
</dbReference>
<keyword evidence="3 5" id="KW-0807">Transducer</keyword>
<name>A0A8J7FBW8_9GAMM</name>
<evidence type="ECO:0000259" key="7">
    <source>
        <dbReference type="PROSITE" id="PS50111"/>
    </source>
</evidence>
<keyword evidence="6" id="KW-0472">Membrane</keyword>
<keyword evidence="11" id="KW-1185">Reference proteome</keyword>
<comment type="similarity">
    <text evidence="4">Belongs to the methyl-accepting chemotaxis (MCP) protein family.</text>
</comment>
<dbReference type="CDD" id="cd06225">
    <property type="entry name" value="HAMP"/>
    <property type="match status" value="1"/>
</dbReference>
<dbReference type="InterPro" id="IPR004090">
    <property type="entry name" value="Chemotax_Me-accpt_rcpt"/>
</dbReference>
<accession>A0A8J7FBW8</accession>
<evidence type="ECO:0000256" key="3">
    <source>
        <dbReference type="ARBA" id="ARBA00023224"/>
    </source>
</evidence>
<dbReference type="Pfam" id="PF00015">
    <property type="entry name" value="MCPsignal"/>
    <property type="match status" value="1"/>
</dbReference>
<evidence type="ECO:0000256" key="4">
    <source>
        <dbReference type="ARBA" id="ARBA00029447"/>
    </source>
</evidence>
<dbReference type="PROSITE" id="PS50885">
    <property type="entry name" value="HAMP"/>
    <property type="match status" value="1"/>
</dbReference>
<dbReference type="Proteomes" id="UP000640333">
    <property type="component" value="Unassembled WGS sequence"/>
</dbReference>
<dbReference type="SMART" id="SM00304">
    <property type="entry name" value="HAMP"/>
    <property type="match status" value="1"/>
</dbReference>